<evidence type="ECO:0000313" key="3">
    <source>
        <dbReference type="Proteomes" id="UP001066276"/>
    </source>
</evidence>
<gene>
    <name evidence="2" type="ORF">NDU88_001443</name>
</gene>
<proteinExistence type="predicted"/>
<feature type="region of interest" description="Disordered" evidence="1">
    <location>
        <begin position="1"/>
        <end position="30"/>
    </location>
</feature>
<sequence length="154" mass="16373">MAPGGSRTVRGLRTEGSLADALPGEARPPAGVRAVGPFADWTRGAEGLQTNRNISSFRDAQSPVRWGAEKKLDTRLTMLPADEPKTTDLAGRGEFTPWSPGEASNVTGEATFGEAETEEAMASQWGYGESINGCFYFIYEDGTKEPDSAAGLNV</sequence>
<dbReference type="Proteomes" id="UP001066276">
    <property type="component" value="Chromosome 3_2"/>
</dbReference>
<keyword evidence="3" id="KW-1185">Reference proteome</keyword>
<protein>
    <submittedName>
        <fullName evidence="2">Uncharacterized protein</fullName>
    </submittedName>
</protein>
<organism evidence="2 3">
    <name type="scientific">Pleurodeles waltl</name>
    <name type="common">Iberian ribbed newt</name>
    <dbReference type="NCBI Taxonomy" id="8319"/>
    <lineage>
        <taxon>Eukaryota</taxon>
        <taxon>Metazoa</taxon>
        <taxon>Chordata</taxon>
        <taxon>Craniata</taxon>
        <taxon>Vertebrata</taxon>
        <taxon>Euteleostomi</taxon>
        <taxon>Amphibia</taxon>
        <taxon>Batrachia</taxon>
        <taxon>Caudata</taxon>
        <taxon>Salamandroidea</taxon>
        <taxon>Salamandridae</taxon>
        <taxon>Pleurodelinae</taxon>
        <taxon>Pleurodeles</taxon>
    </lineage>
</organism>
<evidence type="ECO:0000256" key="1">
    <source>
        <dbReference type="SAM" id="MobiDB-lite"/>
    </source>
</evidence>
<feature type="region of interest" description="Disordered" evidence="1">
    <location>
        <begin position="79"/>
        <end position="106"/>
    </location>
</feature>
<comment type="caution">
    <text evidence="2">The sequence shown here is derived from an EMBL/GenBank/DDBJ whole genome shotgun (WGS) entry which is preliminary data.</text>
</comment>
<dbReference type="AlphaFoldDB" id="A0AAV7TIV6"/>
<accession>A0AAV7TIV6</accession>
<evidence type="ECO:0000313" key="2">
    <source>
        <dbReference type="EMBL" id="KAJ1176160.1"/>
    </source>
</evidence>
<dbReference type="EMBL" id="JANPWB010000006">
    <property type="protein sequence ID" value="KAJ1176160.1"/>
    <property type="molecule type" value="Genomic_DNA"/>
</dbReference>
<reference evidence="2" key="1">
    <citation type="journal article" date="2022" name="bioRxiv">
        <title>Sequencing and chromosome-scale assembly of the giantPleurodeles waltlgenome.</title>
        <authorList>
            <person name="Brown T."/>
            <person name="Elewa A."/>
            <person name="Iarovenko S."/>
            <person name="Subramanian E."/>
            <person name="Araus A.J."/>
            <person name="Petzold A."/>
            <person name="Susuki M."/>
            <person name="Suzuki K.-i.T."/>
            <person name="Hayashi T."/>
            <person name="Toyoda A."/>
            <person name="Oliveira C."/>
            <person name="Osipova E."/>
            <person name="Leigh N.D."/>
            <person name="Simon A."/>
            <person name="Yun M.H."/>
        </authorList>
    </citation>
    <scope>NUCLEOTIDE SEQUENCE</scope>
    <source>
        <strain evidence="2">20211129_DDA</strain>
        <tissue evidence="2">Liver</tissue>
    </source>
</reference>
<name>A0AAV7TIV6_PLEWA</name>